<keyword evidence="7" id="KW-1185">Reference proteome</keyword>
<keyword evidence="4" id="KW-0804">Transcription</keyword>
<comment type="caution">
    <text evidence="6">The sequence shown here is derived from an EMBL/GenBank/DDBJ whole genome shotgun (WGS) entry which is preliminary data.</text>
</comment>
<evidence type="ECO:0000256" key="4">
    <source>
        <dbReference type="ARBA" id="ARBA00023163"/>
    </source>
</evidence>
<gene>
    <name evidence="6" type="ORF">B0H17DRAFT_909120</name>
</gene>
<name>A0AAD7DQ47_MYCRO</name>
<dbReference type="CDD" id="cd12148">
    <property type="entry name" value="fungal_TF_MHR"/>
    <property type="match status" value="1"/>
</dbReference>
<evidence type="ECO:0000256" key="5">
    <source>
        <dbReference type="ARBA" id="ARBA00023242"/>
    </source>
</evidence>
<feature type="non-terminal residue" evidence="6">
    <location>
        <position position="1"/>
    </location>
</feature>
<dbReference type="PANTHER" id="PTHR47338">
    <property type="entry name" value="ZN(II)2CYS6 TRANSCRIPTION FACTOR (EUROFUNG)-RELATED"/>
    <property type="match status" value="1"/>
</dbReference>
<dbReference type="PANTHER" id="PTHR47338:SF29">
    <property type="entry name" value="ZN(2)-C6 FUNGAL-TYPE DOMAIN-CONTAINING PROTEIN"/>
    <property type="match status" value="1"/>
</dbReference>
<dbReference type="InterPro" id="IPR050815">
    <property type="entry name" value="TF_fung"/>
</dbReference>
<dbReference type="GO" id="GO:0000981">
    <property type="term" value="F:DNA-binding transcription factor activity, RNA polymerase II-specific"/>
    <property type="evidence" value="ECO:0007669"/>
    <property type="project" value="InterPro"/>
</dbReference>
<sequence>SLQKGQACAYCRRRKMASKCDGRRPVCGPCLRGCRPDDCEYTDSHNRSRAEILEEDISRIESRIYELEHPAQGAGGSVPLHHPYSQLDLRPKCTAYHKCFTPQDLSVCTFLALHIDTFLPYASDWGFFLDPTRFRHDALLPLPIGHHSRPTPALLTAIYLVGIALSDSPALRIHEKPFLSRALSSLSISLSGMHPRKAIHTLQTEIILSNYFYASGRFLEGRYHTTAAVSLVVSSALLKPESSTGTIWPNARTAESLDACWTTIILDKSWAIALTMPPNFNDEGCNGMLELPFPADSTPVRGDTIGYPRFYPIQQSSNSQPPSTVAQFLDGTEICTNAASAKILLAKATVLWERANNLVVGWKSGTPSIHEINSHANMFTDMNPDEYNQFSNAFSILDIRIHDFHNNLATAPAPNSRALVFGHSIAHAAVIQLHRPFTRMNPISKQKCSAAAKSILILVTDAALRASVFINPVM</sequence>
<dbReference type="Gene3D" id="4.10.240.10">
    <property type="entry name" value="Zn(2)-C6 fungal-type DNA-binding domain"/>
    <property type="match status" value="1"/>
</dbReference>
<dbReference type="EMBL" id="JARKIE010000033">
    <property type="protein sequence ID" value="KAJ7696724.1"/>
    <property type="molecule type" value="Genomic_DNA"/>
</dbReference>
<dbReference type="AlphaFoldDB" id="A0AAD7DQ47"/>
<evidence type="ECO:0008006" key="8">
    <source>
        <dbReference type="Google" id="ProtNLM"/>
    </source>
</evidence>
<keyword evidence="2" id="KW-0479">Metal-binding</keyword>
<dbReference type="Proteomes" id="UP001221757">
    <property type="component" value="Unassembled WGS sequence"/>
</dbReference>
<accession>A0AAD7DQ47</accession>
<protein>
    <recommendedName>
        <fullName evidence="8">Zn(2)-C6 fungal-type domain-containing protein</fullName>
    </recommendedName>
</protein>
<proteinExistence type="predicted"/>
<organism evidence="6 7">
    <name type="scientific">Mycena rosella</name>
    <name type="common">Pink bonnet</name>
    <name type="synonym">Agaricus rosellus</name>
    <dbReference type="NCBI Taxonomy" id="1033263"/>
    <lineage>
        <taxon>Eukaryota</taxon>
        <taxon>Fungi</taxon>
        <taxon>Dikarya</taxon>
        <taxon>Basidiomycota</taxon>
        <taxon>Agaricomycotina</taxon>
        <taxon>Agaricomycetes</taxon>
        <taxon>Agaricomycetidae</taxon>
        <taxon>Agaricales</taxon>
        <taxon>Marasmiineae</taxon>
        <taxon>Mycenaceae</taxon>
        <taxon>Mycena</taxon>
    </lineage>
</organism>
<dbReference type="InterPro" id="IPR001138">
    <property type="entry name" value="Zn2Cys6_DnaBD"/>
</dbReference>
<feature type="non-terminal residue" evidence="6">
    <location>
        <position position="474"/>
    </location>
</feature>
<dbReference type="GO" id="GO:0005634">
    <property type="term" value="C:nucleus"/>
    <property type="evidence" value="ECO:0007669"/>
    <property type="project" value="UniProtKB-SubCell"/>
</dbReference>
<evidence type="ECO:0000313" key="7">
    <source>
        <dbReference type="Proteomes" id="UP001221757"/>
    </source>
</evidence>
<keyword evidence="5" id="KW-0539">Nucleus</keyword>
<evidence type="ECO:0000313" key="6">
    <source>
        <dbReference type="EMBL" id="KAJ7696724.1"/>
    </source>
</evidence>
<dbReference type="InterPro" id="IPR036864">
    <property type="entry name" value="Zn2-C6_fun-type_DNA-bd_sf"/>
</dbReference>
<comment type="subcellular location">
    <subcellularLocation>
        <location evidence="1">Nucleus</location>
    </subcellularLocation>
</comment>
<keyword evidence="3" id="KW-0805">Transcription regulation</keyword>
<evidence type="ECO:0000256" key="1">
    <source>
        <dbReference type="ARBA" id="ARBA00004123"/>
    </source>
</evidence>
<dbReference type="GO" id="GO:0008270">
    <property type="term" value="F:zinc ion binding"/>
    <property type="evidence" value="ECO:0007669"/>
    <property type="project" value="InterPro"/>
</dbReference>
<evidence type="ECO:0000256" key="2">
    <source>
        <dbReference type="ARBA" id="ARBA00022723"/>
    </source>
</evidence>
<evidence type="ECO:0000256" key="3">
    <source>
        <dbReference type="ARBA" id="ARBA00023015"/>
    </source>
</evidence>
<dbReference type="CDD" id="cd00067">
    <property type="entry name" value="GAL4"/>
    <property type="match status" value="1"/>
</dbReference>
<reference evidence="6" key="1">
    <citation type="submission" date="2023-03" db="EMBL/GenBank/DDBJ databases">
        <title>Massive genome expansion in bonnet fungi (Mycena s.s.) driven by repeated elements and novel gene families across ecological guilds.</title>
        <authorList>
            <consortium name="Lawrence Berkeley National Laboratory"/>
            <person name="Harder C.B."/>
            <person name="Miyauchi S."/>
            <person name="Viragh M."/>
            <person name="Kuo A."/>
            <person name="Thoen E."/>
            <person name="Andreopoulos B."/>
            <person name="Lu D."/>
            <person name="Skrede I."/>
            <person name="Drula E."/>
            <person name="Henrissat B."/>
            <person name="Morin E."/>
            <person name="Kohler A."/>
            <person name="Barry K."/>
            <person name="LaButti K."/>
            <person name="Morin E."/>
            <person name="Salamov A."/>
            <person name="Lipzen A."/>
            <person name="Mereny Z."/>
            <person name="Hegedus B."/>
            <person name="Baldrian P."/>
            <person name="Stursova M."/>
            <person name="Weitz H."/>
            <person name="Taylor A."/>
            <person name="Grigoriev I.V."/>
            <person name="Nagy L.G."/>
            <person name="Martin F."/>
            <person name="Kauserud H."/>
        </authorList>
    </citation>
    <scope>NUCLEOTIDE SEQUENCE</scope>
    <source>
        <strain evidence="6">CBHHK067</strain>
    </source>
</reference>